<dbReference type="GO" id="GO:0000160">
    <property type="term" value="P:phosphorelay signal transduction system"/>
    <property type="evidence" value="ECO:0007669"/>
    <property type="project" value="InterPro"/>
</dbReference>
<evidence type="ECO:0000256" key="1">
    <source>
        <dbReference type="ARBA" id="ARBA00023125"/>
    </source>
</evidence>
<feature type="domain" description="OmpR/PhoB-type" evidence="4">
    <location>
        <begin position="6"/>
        <end position="106"/>
    </location>
</feature>
<evidence type="ECO:0000259" key="4">
    <source>
        <dbReference type="PROSITE" id="PS51755"/>
    </source>
</evidence>
<feature type="DNA-binding region" description="OmpR/PhoB-type" evidence="2">
    <location>
        <begin position="6"/>
        <end position="106"/>
    </location>
</feature>
<comment type="caution">
    <text evidence="5">The sequence shown here is derived from an EMBL/GenBank/DDBJ whole genome shotgun (WGS) entry which is preliminary data.</text>
</comment>
<dbReference type="RefSeq" id="WP_142892026.1">
    <property type="nucleotide sequence ID" value="NZ_ML660161.1"/>
</dbReference>
<gene>
    <name evidence="5" type="ORF">FLL46_03335</name>
</gene>
<dbReference type="Gene3D" id="2.120.10.30">
    <property type="entry name" value="TolB, C-terminal domain"/>
    <property type="match status" value="1"/>
</dbReference>
<dbReference type="GO" id="GO:0006355">
    <property type="term" value="P:regulation of DNA-templated transcription"/>
    <property type="evidence" value="ECO:0007669"/>
    <property type="project" value="InterPro"/>
</dbReference>
<evidence type="ECO:0000313" key="6">
    <source>
        <dbReference type="Proteomes" id="UP000315439"/>
    </source>
</evidence>
<dbReference type="InterPro" id="IPR036388">
    <property type="entry name" value="WH-like_DNA-bd_sf"/>
</dbReference>
<dbReference type="OrthoDB" id="6199523at2"/>
<dbReference type="GO" id="GO:0003677">
    <property type="term" value="F:DNA binding"/>
    <property type="evidence" value="ECO:0007669"/>
    <property type="project" value="UniProtKB-UniRule"/>
</dbReference>
<protein>
    <recommendedName>
        <fullName evidence="4">OmpR/PhoB-type domain-containing protein</fullName>
    </recommendedName>
</protein>
<proteinExistence type="predicted"/>
<accession>A0A545UI83</accession>
<dbReference type="SMART" id="SM00862">
    <property type="entry name" value="Trans_reg_C"/>
    <property type="match status" value="1"/>
</dbReference>
<dbReference type="Proteomes" id="UP000315439">
    <property type="component" value="Unassembled WGS sequence"/>
</dbReference>
<dbReference type="CDD" id="cd00383">
    <property type="entry name" value="trans_reg_C"/>
    <property type="match status" value="1"/>
</dbReference>
<dbReference type="EMBL" id="VIKS01000002">
    <property type="protein sequence ID" value="TQV89176.1"/>
    <property type="molecule type" value="Genomic_DNA"/>
</dbReference>
<evidence type="ECO:0000313" key="5">
    <source>
        <dbReference type="EMBL" id="TQV89176.1"/>
    </source>
</evidence>
<dbReference type="InterPro" id="IPR016032">
    <property type="entry name" value="Sig_transdc_resp-reg_C-effctor"/>
</dbReference>
<keyword evidence="3" id="KW-0472">Membrane</keyword>
<evidence type="ECO:0000256" key="3">
    <source>
        <dbReference type="SAM" id="Phobius"/>
    </source>
</evidence>
<keyword evidence="3" id="KW-0812">Transmembrane</keyword>
<keyword evidence="6" id="KW-1185">Reference proteome</keyword>
<dbReference type="PROSITE" id="PS51755">
    <property type="entry name" value="OMPR_PHOB"/>
    <property type="match status" value="1"/>
</dbReference>
<sequence length="321" mass="36361">MKNLPQDTNFIADGWLIQPESLKISHPEKGKFSVQRKVMQVLTTLIEADNQLVEKQALINQVWQDTAITDNSLNQAISELRKIFSDSRKDPQFIETVPTKGYRFVAKAEATQLNELSIGEDQTETPSLIRKNRVAVTISSIMIGVLILLSQFWLRNDGPNDNKLNLTVAPNGQAIAFFIKQANGFYLHIQQTDQSAAPLATFIKRPESLAMAWSNDSQKIVYNATQKSQTFYAINVLELATGQTRYYKAAKDSSKHQRESLPANFDKPTESVEHQEFVVEGNKIEKVKYDEDEFFSAYFEQGQISSFSWQTVTPEKATNIN</sequence>
<keyword evidence="3" id="KW-1133">Transmembrane helix</keyword>
<keyword evidence="1 2" id="KW-0238">DNA-binding</keyword>
<dbReference type="AlphaFoldDB" id="A0A545UI83"/>
<dbReference type="Gene3D" id="1.10.10.10">
    <property type="entry name" value="Winged helix-like DNA-binding domain superfamily/Winged helix DNA-binding domain"/>
    <property type="match status" value="1"/>
</dbReference>
<dbReference type="InterPro" id="IPR011042">
    <property type="entry name" value="6-blade_b-propeller_TolB-like"/>
</dbReference>
<evidence type="ECO:0000256" key="2">
    <source>
        <dbReference type="PROSITE-ProRule" id="PRU01091"/>
    </source>
</evidence>
<dbReference type="InterPro" id="IPR001867">
    <property type="entry name" value="OmpR/PhoB-type_DNA-bd"/>
</dbReference>
<dbReference type="SUPFAM" id="SSF46894">
    <property type="entry name" value="C-terminal effector domain of the bipartite response regulators"/>
    <property type="match status" value="1"/>
</dbReference>
<reference evidence="5 6" key="1">
    <citation type="submission" date="2019-07" db="EMBL/GenBank/DDBJ databases">
        <title>Draft genome for Aliikangiella sp. M105.</title>
        <authorList>
            <person name="Wang G."/>
        </authorList>
    </citation>
    <scope>NUCLEOTIDE SEQUENCE [LARGE SCALE GENOMIC DNA]</scope>
    <source>
        <strain evidence="5 6">M105</strain>
    </source>
</reference>
<organism evidence="5 6">
    <name type="scientific">Aliikangiella coralliicola</name>
    <dbReference type="NCBI Taxonomy" id="2592383"/>
    <lineage>
        <taxon>Bacteria</taxon>
        <taxon>Pseudomonadati</taxon>
        <taxon>Pseudomonadota</taxon>
        <taxon>Gammaproteobacteria</taxon>
        <taxon>Oceanospirillales</taxon>
        <taxon>Pleioneaceae</taxon>
        <taxon>Aliikangiella</taxon>
    </lineage>
</organism>
<name>A0A545UI83_9GAMM</name>
<feature type="transmembrane region" description="Helical" evidence="3">
    <location>
        <begin position="134"/>
        <end position="154"/>
    </location>
</feature>
<dbReference type="Pfam" id="PF00486">
    <property type="entry name" value="Trans_reg_C"/>
    <property type="match status" value="1"/>
</dbReference>